<dbReference type="InterPro" id="IPR013083">
    <property type="entry name" value="Znf_RING/FYVE/PHD"/>
</dbReference>
<keyword evidence="6 14" id="KW-0863">Zinc-finger</keyword>
<proteinExistence type="inferred from homology"/>
<evidence type="ECO:0000256" key="7">
    <source>
        <dbReference type="ARBA" id="ARBA00022786"/>
    </source>
</evidence>
<dbReference type="CDD" id="cd16583">
    <property type="entry name" value="RING-HC_TRIM40-C-V"/>
    <property type="match status" value="1"/>
</dbReference>
<keyword evidence="19" id="KW-1185">Reference proteome</keyword>
<dbReference type="PROSITE" id="PS00518">
    <property type="entry name" value="ZF_RING_1"/>
    <property type="match status" value="1"/>
</dbReference>
<dbReference type="SUPFAM" id="SSF57845">
    <property type="entry name" value="B-box zinc-binding domain"/>
    <property type="match status" value="1"/>
</dbReference>
<dbReference type="InterPro" id="IPR010989">
    <property type="entry name" value="SNARE"/>
</dbReference>
<dbReference type="GO" id="GO:0016192">
    <property type="term" value="P:vesicle-mediated transport"/>
    <property type="evidence" value="ECO:0007669"/>
    <property type="project" value="InterPro"/>
</dbReference>
<dbReference type="Gene3D" id="3.30.40.10">
    <property type="entry name" value="Zinc/RING finger domain, C3HC4 (zinc finger)"/>
    <property type="match status" value="1"/>
</dbReference>
<name>A0A8C9QTZ6_SPEDA</name>
<evidence type="ECO:0000256" key="13">
    <source>
        <dbReference type="ARBA" id="ARBA00078077"/>
    </source>
</evidence>
<dbReference type="InterPro" id="IPR050143">
    <property type="entry name" value="TRIM/RBCC"/>
</dbReference>
<feature type="domain" description="RING-type" evidence="16">
    <location>
        <begin position="14"/>
        <end position="57"/>
    </location>
</feature>
<comment type="function">
    <text evidence="10">E3 ubiquitin-protein ligase that plays a role in the limitation of the innate immune response. Mediates inhibition of the RLR signaling pathway by ubiquitinating RIGI and IFIH1 receptors, leading to their proteasomal degradation. Also promotes the neddylation of IKBKG/NEMO, stabilizing NFKBIA, and thereby inhibiting of NF-kappa-B nuclear translocation and activation.</text>
</comment>
<evidence type="ECO:0000256" key="14">
    <source>
        <dbReference type="PROSITE-ProRule" id="PRU00024"/>
    </source>
</evidence>
<dbReference type="EC" id="2.3.2.27" evidence="3"/>
<evidence type="ECO:0000256" key="4">
    <source>
        <dbReference type="ARBA" id="ARBA00022679"/>
    </source>
</evidence>
<evidence type="ECO:0000256" key="10">
    <source>
        <dbReference type="ARBA" id="ARBA00057021"/>
    </source>
</evidence>
<protein>
    <recommendedName>
        <fullName evidence="12">E3 ubiquitin ligase TRIM40</fullName>
        <ecNumber evidence="3">2.3.2.27</ecNumber>
    </recommendedName>
    <alternativeName>
        <fullName evidence="13">Probable E3 NEDD8-protein ligase</fullName>
    </alternativeName>
</protein>
<accession>A0A8C9QTZ6</accession>
<organism evidence="18 19">
    <name type="scientific">Spermophilus dauricus</name>
    <name type="common">Daurian ground squirrel</name>
    <dbReference type="NCBI Taxonomy" id="99837"/>
    <lineage>
        <taxon>Eukaryota</taxon>
        <taxon>Metazoa</taxon>
        <taxon>Chordata</taxon>
        <taxon>Craniata</taxon>
        <taxon>Vertebrata</taxon>
        <taxon>Euteleostomi</taxon>
        <taxon>Mammalia</taxon>
        <taxon>Eutheria</taxon>
        <taxon>Euarchontoglires</taxon>
        <taxon>Glires</taxon>
        <taxon>Rodentia</taxon>
        <taxon>Sciuromorpha</taxon>
        <taxon>Sciuridae</taxon>
        <taxon>Xerinae</taxon>
        <taxon>Marmotini</taxon>
        <taxon>Spermophilus</taxon>
    </lineage>
</organism>
<evidence type="ECO:0000256" key="11">
    <source>
        <dbReference type="ARBA" id="ARBA00064250"/>
    </source>
</evidence>
<evidence type="ECO:0000256" key="15">
    <source>
        <dbReference type="SAM" id="Coils"/>
    </source>
</evidence>
<dbReference type="GO" id="GO:0061630">
    <property type="term" value="F:ubiquitin protein ligase activity"/>
    <property type="evidence" value="ECO:0007669"/>
    <property type="project" value="UniProtKB-EC"/>
</dbReference>
<evidence type="ECO:0000256" key="9">
    <source>
        <dbReference type="ARBA" id="ARBA00023054"/>
    </source>
</evidence>
<reference evidence="18" key="2">
    <citation type="submission" date="2025-09" db="UniProtKB">
        <authorList>
            <consortium name="Ensembl"/>
        </authorList>
    </citation>
    <scope>IDENTIFICATION</scope>
</reference>
<evidence type="ECO:0000256" key="1">
    <source>
        <dbReference type="ARBA" id="ARBA00000900"/>
    </source>
</evidence>
<dbReference type="Pfam" id="PF00097">
    <property type="entry name" value="zf-C3HC4"/>
    <property type="match status" value="1"/>
</dbReference>
<dbReference type="InterPro" id="IPR001841">
    <property type="entry name" value="Znf_RING"/>
</dbReference>
<dbReference type="FunFam" id="3.30.40.10:FF:000775">
    <property type="entry name" value="Tripartite motif-containing protein 40"/>
    <property type="match status" value="1"/>
</dbReference>
<evidence type="ECO:0000256" key="5">
    <source>
        <dbReference type="ARBA" id="ARBA00022723"/>
    </source>
</evidence>
<dbReference type="Gene3D" id="3.30.160.60">
    <property type="entry name" value="Classic Zinc Finger"/>
    <property type="match status" value="1"/>
</dbReference>
<dbReference type="SUPFAM" id="SSF57850">
    <property type="entry name" value="RING/U-box"/>
    <property type="match status" value="1"/>
</dbReference>
<keyword evidence="4" id="KW-0808">Transferase</keyword>
<dbReference type="GO" id="GO:0008270">
    <property type="term" value="F:zinc ion binding"/>
    <property type="evidence" value="ECO:0007669"/>
    <property type="project" value="UniProtKB-KW"/>
</dbReference>
<evidence type="ECO:0000256" key="8">
    <source>
        <dbReference type="ARBA" id="ARBA00022833"/>
    </source>
</evidence>
<sequence length="249" mass="28010">MVSLQEDRQEEAVCPICQEHLKEAVSTDCKHLFCRVCLAQHMEKALASGALCCPLCRKPYSEGVLGEGYTCHKHQKRFQRFCEKSKCLLCVECLESPEHQSHSEPTIENAISHYKERLTRRFRKLRKDIGELQRLKAQEEEKLQALQVDCGNHKLEAELVSQHQNKGQLDIIPQQQLGQLEDTSAEEARILELSKAIAQISLLVTDLESTAKELDANTLTTASDLLKRSTPKNLDELLSLLAPAGPVAN</sequence>
<evidence type="ECO:0000256" key="3">
    <source>
        <dbReference type="ARBA" id="ARBA00012483"/>
    </source>
</evidence>
<evidence type="ECO:0000259" key="17">
    <source>
        <dbReference type="PROSITE" id="PS50119"/>
    </source>
</evidence>
<dbReference type="SUPFAM" id="SSF47661">
    <property type="entry name" value="t-snare proteins"/>
    <property type="match status" value="1"/>
</dbReference>
<keyword evidence="8" id="KW-0862">Zinc</keyword>
<dbReference type="InterPro" id="IPR017907">
    <property type="entry name" value="Znf_RING_CS"/>
</dbReference>
<evidence type="ECO:0000256" key="2">
    <source>
        <dbReference type="ARBA" id="ARBA00008518"/>
    </source>
</evidence>
<comment type="catalytic activity">
    <reaction evidence="1">
        <text>S-ubiquitinyl-[E2 ubiquitin-conjugating enzyme]-L-cysteine + [acceptor protein]-L-lysine = [E2 ubiquitin-conjugating enzyme]-L-cysteine + N(6)-ubiquitinyl-[acceptor protein]-L-lysine.</text>
        <dbReference type="EC" id="2.3.2.27"/>
    </reaction>
</comment>
<dbReference type="AlphaFoldDB" id="A0A8C9QTZ6"/>
<dbReference type="Ensembl" id="ENSSDAT00000030997.1">
    <property type="protein sequence ID" value="ENSSDAP00000027125.1"/>
    <property type="gene ID" value="ENSSDAG00000024577.1"/>
</dbReference>
<dbReference type="SMART" id="SM00184">
    <property type="entry name" value="RING"/>
    <property type="match status" value="1"/>
</dbReference>
<keyword evidence="9 15" id="KW-0175">Coiled coil</keyword>
<dbReference type="PROSITE" id="PS50119">
    <property type="entry name" value="ZF_BBOX"/>
    <property type="match status" value="1"/>
</dbReference>
<evidence type="ECO:0000256" key="12">
    <source>
        <dbReference type="ARBA" id="ARBA00069566"/>
    </source>
</evidence>
<dbReference type="InterPro" id="IPR000315">
    <property type="entry name" value="Znf_B-box"/>
</dbReference>
<dbReference type="Proteomes" id="UP000694422">
    <property type="component" value="Unplaced"/>
</dbReference>
<evidence type="ECO:0000259" key="16">
    <source>
        <dbReference type="PROSITE" id="PS50089"/>
    </source>
</evidence>
<reference evidence="18" key="1">
    <citation type="submission" date="2025-08" db="UniProtKB">
        <authorList>
            <consortium name="Ensembl"/>
        </authorList>
    </citation>
    <scope>IDENTIFICATION</scope>
</reference>
<evidence type="ECO:0000313" key="18">
    <source>
        <dbReference type="Ensembl" id="ENSSDAP00000027125.1"/>
    </source>
</evidence>
<dbReference type="InterPro" id="IPR018957">
    <property type="entry name" value="Znf_C3HC4_RING-type"/>
</dbReference>
<dbReference type="PROSITE" id="PS50089">
    <property type="entry name" value="ZF_RING_2"/>
    <property type="match status" value="1"/>
</dbReference>
<evidence type="ECO:0000313" key="19">
    <source>
        <dbReference type="Proteomes" id="UP000694422"/>
    </source>
</evidence>
<feature type="domain" description="B box-type" evidence="17">
    <location>
        <begin position="66"/>
        <end position="107"/>
    </location>
</feature>
<feature type="coiled-coil region" evidence="15">
    <location>
        <begin position="115"/>
        <end position="156"/>
    </location>
</feature>
<comment type="subunit">
    <text evidence="11">Interacts with NEDD8.</text>
</comment>
<dbReference type="GO" id="GO:0016020">
    <property type="term" value="C:membrane"/>
    <property type="evidence" value="ECO:0007669"/>
    <property type="project" value="InterPro"/>
</dbReference>
<evidence type="ECO:0000256" key="6">
    <source>
        <dbReference type="ARBA" id="ARBA00022771"/>
    </source>
</evidence>
<keyword evidence="7" id="KW-0833">Ubl conjugation pathway</keyword>
<dbReference type="PANTHER" id="PTHR24103">
    <property type="entry name" value="E3 UBIQUITIN-PROTEIN LIGASE TRIM"/>
    <property type="match status" value="1"/>
</dbReference>
<keyword evidence="5" id="KW-0479">Metal-binding</keyword>
<comment type="similarity">
    <text evidence="2">Belongs to the TRIM/RBCC family.</text>
</comment>